<gene>
    <name evidence="6" type="ORF">GB883_19675</name>
</gene>
<keyword evidence="7" id="KW-1185">Reference proteome</keyword>
<evidence type="ECO:0000313" key="6">
    <source>
        <dbReference type="EMBL" id="KAE8762380.1"/>
    </source>
</evidence>
<dbReference type="PANTHER" id="PTHR46233:SF3">
    <property type="entry name" value="HYDROXYACYLGLUTATHIONE HYDROLASE GLOC"/>
    <property type="match status" value="1"/>
</dbReference>
<organism evidence="6 7">
    <name type="scientific">Georgenia thermotolerans</name>
    <dbReference type="NCBI Taxonomy" id="527326"/>
    <lineage>
        <taxon>Bacteria</taxon>
        <taxon>Bacillati</taxon>
        <taxon>Actinomycetota</taxon>
        <taxon>Actinomycetes</taxon>
        <taxon>Micrococcales</taxon>
        <taxon>Bogoriellaceae</taxon>
        <taxon>Georgenia</taxon>
    </lineage>
</organism>
<protein>
    <submittedName>
        <fullName evidence="6">MBL fold metallo-hydrolase</fullName>
    </submittedName>
</protein>
<reference evidence="6 7" key="1">
    <citation type="submission" date="2019-10" db="EMBL/GenBank/DDBJ databases">
        <title>Georgenia wutianyii sp. nov. and Georgenia yuyongxinii sp. nov. isolated from plateau pika (Ochotona curzoniae) in the Qinghai-Tibet plateau of China.</title>
        <authorList>
            <person name="Tian Z."/>
        </authorList>
    </citation>
    <scope>NUCLEOTIDE SEQUENCE [LARGE SCALE GENOMIC DNA]</scope>
    <source>
        <strain evidence="6 7">DSM 21501</strain>
    </source>
</reference>
<sequence length="244" mass="24845">MLLLRATAPVLETHAYVLAAEEGGTAVVVDPGAGAAAAVTDLLARHSLRLGAVVITHGHADHVWDAAALAAGAPVYIATRDAYRLEDPAGALGPLGEYFTQLAPTPWERPATAQPFPASWLTGGGGEAVPGVVLRAVPAPGHTEGSTLLLARGVVESDGVLPAHAEPDGEGMHLVALCGDVFFAGSIGRTDLPGGDADEMAATLRTLTRALPPHTVLLPGHGPATVLADELATNPFVREALGTR</sequence>
<dbReference type="GO" id="GO:0016787">
    <property type="term" value="F:hydrolase activity"/>
    <property type="evidence" value="ECO:0007669"/>
    <property type="project" value="UniProtKB-KW"/>
</dbReference>
<evidence type="ECO:0000256" key="2">
    <source>
        <dbReference type="ARBA" id="ARBA00022723"/>
    </source>
</evidence>
<name>A0A7J5UJC0_9MICO</name>
<dbReference type="GO" id="GO:0046872">
    <property type="term" value="F:metal ion binding"/>
    <property type="evidence" value="ECO:0007669"/>
    <property type="project" value="UniProtKB-KW"/>
</dbReference>
<keyword evidence="4" id="KW-0862">Zinc</keyword>
<comment type="cofactor">
    <cofactor evidence="1">
        <name>Zn(2+)</name>
        <dbReference type="ChEBI" id="CHEBI:29105"/>
    </cofactor>
</comment>
<dbReference type="RefSeq" id="WP_152204601.1">
    <property type="nucleotide sequence ID" value="NZ_VUKF01000062.1"/>
</dbReference>
<evidence type="ECO:0000256" key="1">
    <source>
        <dbReference type="ARBA" id="ARBA00001947"/>
    </source>
</evidence>
<dbReference type="Pfam" id="PF00753">
    <property type="entry name" value="Lactamase_B"/>
    <property type="match status" value="1"/>
</dbReference>
<dbReference type="SMART" id="SM00849">
    <property type="entry name" value="Lactamase_B"/>
    <property type="match status" value="1"/>
</dbReference>
<dbReference type="InterPro" id="IPR001279">
    <property type="entry name" value="Metallo-B-lactamas"/>
</dbReference>
<feature type="domain" description="Metallo-beta-lactamase" evidence="5">
    <location>
        <begin position="12"/>
        <end position="221"/>
    </location>
</feature>
<evidence type="ECO:0000256" key="3">
    <source>
        <dbReference type="ARBA" id="ARBA00022801"/>
    </source>
</evidence>
<keyword evidence="2" id="KW-0479">Metal-binding</keyword>
<dbReference type="InterPro" id="IPR036866">
    <property type="entry name" value="RibonucZ/Hydroxyglut_hydro"/>
</dbReference>
<evidence type="ECO:0000256" key="4">
    <source>
        <dbReference type="ARBA" id="ARBA00022833"/>
    </source>
</evidence>
<dbReference type="AlphaFoldDB" id="A0A7J5UJC0"/>
<dbReference type="EMBL" id="WHJE01000182">
    <property type="protein sequence ID" value="KAE8762380.1"/>
    <property type="molecule type" value="Genomic_DNA"/>
</dbReference>
<comment type="caution">
    <text evidence="6">The sequence shown here is derived from an EMBL/GenBank/DDBJ whole genome shotgun (WGS) entry which is preliminary data.</text>
</comment>
<evidence type="ECO:0000259" key="5">
    <source>
        <dbReference type="SMART" id="SM00849"/>
    </source>
</evidence>
<evidence type="ECO:0000313" key="7">
    <source>
        <dbReference type="Proteomes" id="UP000451860"/>
    </source>
</evidence>
<proteinExistence type="predicted"/>
<dbReference type="CDD" id="cd06262">
    <property type="entry name" value="metallo-hydrolase-like_MBL-fold"/>
    <property type="match status" value="1"/>
</dbReference>
<dbReference type="Proteomes" id="UP000451860">
    <property type="component" value="Unassembled WGS sequence"/>
</dbReference>
<dbReference type="Gene3D" id="3.60.15.10">
    <property type="entry name" value="Ribonuclease Z/Hydroxyacylglutathione hydrolase-like"/>
    <property type="match status" value="1"/>
</dbReference>
<keyword evidence="3 6" id="KW-0378">Hydrolase</keyword>
<dbReference type="InterPro" id="IPR051453">
    <property type="entry name" value="MBL_Glyoxalase_II"/>
</dbReference>
<dbReference type="OrthoDB" id="2971563at2"/>
<dbReference type="SUPFAM" id="SSF56281">
    <property type="entry name" value="Metallo-hydrolase/oxidoreductase"/>
    <property type="match status" value="1"/>
</dbReference>
<accession>A0A7J5UJC0</accession>
<dbReference type="PANTHER" id="PTHR46233">
    <property type="entry name" value="HYDROXYACYLGLUTATHIONE HYDROLASE GLOC"/>
    <property type="match status" value="1"/>
</dbReference>